<evidence type="ECO:0000259" key="14">
    <source>
        <dbReference type="Pfam" id="PF10613"/>
    </source>
</evidence>
<keyword evidence="13" id="KW-0732">Signal</keyword>
<gene>
    <name evidence="15" type="primary">CSON011044</name>
</gene>
<evidence type="ECO:0000256" key="8">
    <source>
        <dbReference type="ARBA" id="ARBA00023170"/>
    </source>
</evidence>
<dbReference type="Gene3D" id="3.40.190.10">
    <property type="entry name" value="Periplasmic binding protein-like II"/>
    <property type="match status" value="1"/>
</dbReference>
<dbReference type="PANTHER" id="PTHR42643">
    <property type="entry name" value="IONOTROPIC RECEPTOR 20A-RELATED"/>
    <property type="match status" value="1"/>
</dbReference>
<dbReference type="GO" id="GO:0015276">
    <property type="term" value="F:ligand-gated monoatomic ion channel activity"/>
    <property type="evidence" value="ECO:0007669"/>
    <property type="project" value="InterPro"/>
</dbReference>
<keyword evidence="11" id="KW-0407">Ion channel</keyword>
<evidence type="ECO:0000256" key="6">
    <source>
        <dbReference type="ARBA" id="ARBA00023065"/>
    </source>
</evidence>
<evidence type="ECO:0000256" key="2">
    <source>
        <dbReference type="ARBA" id="ARBA00022448"/>
    </source>
</evidence>
<comment type="subcellular location">
    <subcellularLocation>
        <location evidence="1">Cell membrane</location>
        <topology evidence="1">Multi-pass membrane protein</topology>
    </subcellularLocation>
</comment>
<name>A0A336M5H9_CULSO</name>
<keyword evidence="10" id="KW-1071">Ligand-gated ion channel</keyword>
<evidence type="ECO:0000256" key="11">
    <source>
        <dbReference type="ARBA" id="ARBA00023303"/>
    </source>
</evidence>
<accession>A0A336M5H9</accession>
<keyword evidence="7 12" id="KW-0472">Membrane</keyword>
<dbReference type="SUPFAM" id="SSF53850">
    <property type="entry name" value="Periplasmic binding protein-like II"/>
    <property type="match status" value="1"/>
</dbReference>
<dbReference type="InterPro" id="IPR019594">
    <property type="entry name" value="Glu/Gly-bd"/>
</dbReference>
<keyword evidence="6" id="KW-0406">Ion transport</keyword>
<keyword evidence="5 12" id="KW-1133">Transmembrane helix</keyword>
<dbReference type="AlphaFoldDB" id="A0A336M5H9"/>
<dbReference type="GO" id="GO:0005886">
    <property type="term" value="C:plasma membrane"/>
    <property type="evidence" value="ECO:0007669"/>
    <property type="project" value="UniProtKB-SubCell"/>
</dbReference>
<feature type="chain" id="PRO_5016382641" evidence="13">
    <location>
        <begin position="23"/>
        <end position="531"/>
    </location>
</feature>
<keyword evidence="4 12" id="KW-0812">Transmembrane</keyword>
<evidence type="ECO:0000256" key="7">
    <source>
        <dbReference type="ARBA" id="ARBA00023136"/>
    </source>
</evidence>
<keyword evidence="2" id="KW-0813">Transport</keyword>
<sequence>MKKLLFVLILLFYLEGNGLSYALNPKIVVLSDVVQRFVNNPKILALVCWDEETLLGFIKLFNGLDLKIGIRQIDLNSLPYDNENFDTILIDWTCSDTKEFLMSLELSKYEQFKWILINVDFLENQNLIHGINLHYVGVGSDFTLILKENEENNKFIIQKVYKIHRFAPMSIEFHGKWWNSTYTGSENHPIISRRRQNLRGSTIRASMVITHNDSLNHLDDYRDQHIDTIAKVNFILTNHLISFMNATVRYSIVDTWGYLNKDDGKWNGMIGELTENKADIGATALFFTENRISVIQYVSMTTKTLSKIVFQSPKLSYTDNVFLLPFSKIVWICVILTVPIIASVLLIVMLAEWKVPLKPHRQTEKVRKTLFERKIINKDGTQNFLPLDKGVALLRKGLYGFHFETGPGYKLISETFNEDEKCGLQEISFLQMIDPYYAIQKNSTLKEIIKIGLYEHGIQNRENIRYYTRKPQCSGTGGKFISVSIIDVQPAILLLLWGFGLASVCFLSEITIKRTTKSKQLKCLIKSKSGK</sequence>
<evidence type="ECO:0000256" key="13">
    <source>
        <dbReference type="SAM" id="SignalP"/>
    </source>
</evidence>
<evidence type="ECO:0000313" key="15">
    <source>
        <dbReference type="EMBL" id="SSX24611.1"/>
    </source>
</evidence>
<evidence type="ECO:0000256" key="12">
    <source>
        <dbReference type="SAM" id="Phobius"/>
    </source>
</evidence>
<evidence type="ECO:0000256" key="4">
    <source>
        <dbReference type="ARBA" id="ARBA00022692"/>
    </source>
</evidence>
<dbReference type="OMA" id="GLFAFHA"/>
<evidence type="ECO:0000256" key="10">
    <source>
        <dbReference type="ARBA" id="ARBA00023286"/>
    </source>
</evidence>
<reference evidence="15" key="1">
    <citation type="submission" date="2018-07" db="EMBL/GenBank/DDBJ databases">
        <authorList>
            <person name="Quirk P.G."/>
            <person name="Krulwich T.A."/>
        </authorList>
    </citation>
    <scope>NUCLEOTIDE SEQUENCE</scope>
</reference>
<protein>
    <submittedName>
        <fullName evidence="15">CSON011044 protein</fullName>
    </submittedName>
</protein>
<dbReference type="EMBL" id="UFQT01000467">
    <property type="protein sequence ID" value="SSX24611.1"/>
    <property type="molecule type" value="Genomic_DNA"/>
</dbReference>
<keyword evidence="9" id="KW-0325">Glycoprotein</keyword>
<dbReference type="VEuPathDB" id="VectorBase:CSON011044"/>
<proteinExistence type="predicted"/>
<organism evidence="15">
    <name type="scientific">Culicoides sonorensis</name>
    <name type="common">Biting midge</name>
    <dbReference type="NCBI Taxonomy" id="179676"/>
    <lineage>
        <taxon>Eukaryota</taxon>
        <taxon>Metazoa</taxon>
        <taxon>Ecdysozoa</taxon>
        <taxon>Arthropoda</taxon>
        <taxon>Hexapoda</taxon>
        <taxon>Insecta</taxon>
        <taxon>Pterygota</taxon>
        <taxon>Neoptera</taxon>
        <taxon>Endopterygota</taxon>
        <taxon>Diptera</taxon>
        <taxon>Nematocera</taxon>
        <taxon>Chironomoidea</taxon>
        <taxon>Ceratopogonidae</taxon>
        <taxon>Ceratopogoninae</taxon>
        <taxon>Culicoides</taxon>
        <taxon>Monoculicoides</taxon>
    </lineage>
</organism>
<keyword evidence="3" id="KW-1003">Cell membrane</keyword>
<keyword evidence="8" id="KW-0675">Receptor</keyword>
<dbReference type="PANTHER" id="PTHR42643:SF33">
    <property type="entry name" value="GLUTAMATE RECEPTOR 2-LIKE PROTEIN"/>
    <property type="match status" value="1"/>
</dbReference>
<evidence type="ECO:0000256" key="3">
    <source>
        <dbReference type="ARBA" id="ARBA00022475"/>
    </source>
</evidence>
<evidence type="ECO:0000256" key="9">
    <source>
        <dbReference type="ARBA" id="ARBA00023180"/>
    </source>
</evidence>
<feature type="transmembrane region" description="Helical" evidence="12">
    <location>
        <begin position="329"/>
        <end position="351"/>
    </location>
</feature>
<evidence type="ECO:0000256" key="1">
    <source>
        <dbReference type="ARBA" id="ARBA00004651"/>
    </source>
</evidence>
<dbReference type="InterPro" id="IPR052192">
    <property type="entry name" value="Insect_Ionotropic_Sensory_Rcpt"/>
</dbReference>
<feature type="transmembrane region" description="Helical" evidence="12">
    <location>
        <begin position="491"/>
        <end position="512"/>
    </location>
</feature>
<feature type="signal peptide" evidence="13">
    <location>
        <begin position="1"/>
        <end position="22"/>
    </location>
</feature>
<dbReference type="Pfam" id="PF10613">
    <property type="entry name" value="Lig_chan-Glu_bd"/>
    <property type="match status" value="1"/>
</dbReference>
<evidence type="ECO:0000256" key="5">
    <source>
        <dbReference type="ARBA" id="ARBA00022989"/>
    </source>
</evidence>
<feature type="domain" description="Ionotropic glutamate receptor L-glutamate and glycine-binding" evidence="14">
    <location>
        <begin position="248"/>
        <end position="311"/>
    </location>
</feature>